<dbReference type="Gene3D" id="3.40.50.1820">
    <property type="entry name" value="alpha/beta hydrolase"/>
    <property type="match status" value="1"/>
</dbReference>
<evidence type="ECO:0000313" key="2">
    <source>
        <dbReference type="Proteomes" id="UP000635477"/>
    </source>
</evidence>
<comment type="caution">
    <text evidence="1">The sequence shown here is derived from an EMBL/GenBank/DDBJ whole genome shotgun (WGS) entry which is preliminary data.</text>
</comment>
<dbReference type="AlphaFoldDB" id="A0A8H4UE85"/>
<dbReference type="InterPro" id="IPR029058">
    <property type="entry name" value="AB_hydrolase_fold"/>
</dbReference>
<reference evidence="1" key="1">
    <citation type="journal article" date="2020" name="BMC Genomics">
        <title>Correction to: Identification and distribution of gene clusters required for synthesis of sphingolipid metabolism inhibitors in diverse species of the filamentous fungus Fusarium.</title>
        <authorList>
            <person name="Kim H.S."/>
            <person name="Lohmar J.M."/>
            <person name="Busman M."/>
            <person name="Brown D.W."/>
            <person name="Naumann T.A."/>
            <person name="Divon H.H."/>
            <person name="Lysoe E."/>
            <person name="Uhlig S."/>
            <person name="Proctor R.H."/>
        </authorList>
    </citation>
    <scope>NUCLEOTIDE SEQUENCE</scope>
    <source>
        <strain evidence="1">NRRL 22465</strain>
    </source>
</reference>
<gene>
    <name evidence="1" type="ORF">FZEAL_8498</name>
</gene>
<dbReference type="OrthoDB" id="5396420at2759"/>
<sequence length="398" mass="45093">MRGCPRLRVLCTSSIRLANVFVKPSRRPYSSKNHERVSVRCGSAGHVTIDLINIANQSSLSPLFIQFPPFPMSNGQPASLPKFLQDRPVASINYRWDSYDPGMTESLPLEGVWPMPIHDTLIAYNWLVDNLAPEGIQRRDIYVYGSYLGASLASSLALTETHPHLRFAVRGLVSYNGIYNWTMFFPDHPVNRPAKRAKSSGCIYRPAEGTYLHFLQEQLPIYFQSPTDMFDTFASPSLFFHNPGLRIPSSYNMSEEDAVAIKALTNPDATLLTPTKTPRKSRLVYPPRKSTLKIPETLLLYDTPAVALPSKGGRRRRRKPGGNSLETQAEELAEMMQRSVEKVELKERSQWDDDLGSLEDEKERRIKVREAGNESKMLEMGESGEQFVDEWLGERIRS</sequence>
<dbReference type="EMBL" id="JABEYC010000727">
    <property type="protein sequence ID" value="KAF4974613.1"/>
    <property type="molecule type" value="Genomic_DNA"/>
</dbReference>
<keyword evidence="2" id="KW-1185">Reference proteome</keyword>
<name>A0A8H4UE85_9HYPO</name>
<protein>
    <recommendedName>
        <fullName evidence="3">Alpha/beta hydrolase fold-3 domain-containing protein</fullName>
    </recommendedName>
</protein>
<dbReference type="SUPFAM" id="SSF53474">
    <property type="entry name" value="alpha/beta-Hydrolases"/>
    <property type="match status" value="1"/>
</dbReference>
<evidence type="ECO:0000313" key="1">
    <source>
        <dbReference type="EMBL" id="KAF4974613.1"/>
    </source>
</evidence>
<proteinExistence type="predicted"/>
<reference evidence="1" key="2">
    <citation type="submission" date="2020-05" db="EMBL/GenBank/DDBJ databases">
        <authorList>
            <person name="Kim H.-S."/>
            <person name="Proctor R.H."/>
            <person name="Brown D.W."/>
        </authorList>
    </citation>
    <scope>NUCLEOTIDE SEQUENCE</scope>
    <source>
        <strain evidence="1">NRRL 22465</strain>
    </source>
</reference>
<dbReference type="Proteomes" id="UP000635477">
    <property type="component" value="Unassembled WGS sequence"/>
</dbReference>
<evidence type="ECO:0008006" key="3">
    <source>
        <dbReference type="Google" id="ProtNLM"/>
    </source>
</evidence>
<organism evidence="1 2">
    <name type="scientific">Fusarium zealandicum</name>
    <dbReference type="NCBI Taxonomy" id="1053134"/>
    <lineage>
        <taxon>Eukaryota</taxon>
        <taxon>Fungi</taxon>
        <taxon>Dikarya</taxon>
        <taxon>Ascomycota</taxon>
        <taxon>Pezizomycotina</taxon>
        <taxon>Sordariomycetes</taxon>
        <taxon>Hypocreomycetidae</taxon>
        <taxon>Hypocreales</taxon>
        <taxon>Nectriaceae</taxon>
        <taxon>Fusarium</taxon>
        <taxon>Fusarium staphyleae species complex</taxon>
    </lineage>
</organism>
<accession>A0A8H4UE85</accession>